<evidence type="ECO:0000313" key="3">
    <source>
        <dbReference type="Proteomes" id="UP001149411"/>
    </source>
</evidence>
<name>A0A9Q4GFT9_9EURY</name>
<keyword evidence="3" id="KW-1185">Reference proteome</keyword>
<reference evidence="2" key="1">
    <citation type="submission" date="2022-09" db="EMBL/GenBank/DDBJ databases">
        <title>Haloadaptaus new haloarchaeum isolated from saline soil.</title>
        <authorList>
            <person name="Duran-Viseras A."/>
            <person name="Sanchez-Porro C."/>
            <person name="Ventosa A."/>
        </authorList>
    </citation>
    <scope>NUCLEOTIDE SEQUENCE</scope>
    <source>
        <strain evidence="2">F3-133</strain>
    </source>
</reference>
<sequence length="270" mass="31302">MTWFPTLDWFKEYATAINSNDDFREAASGWGDGFNGNFLFHVKDVPIEEHTVNELPDELLLLRRMPDEVWEDVPDGIERQLLEQEGDKPVHEVFDHIGEETRAELPDWLRNVLEEAEELFASYPKYNDVPGMLSDDLREVLPEHLESLLRQLEEYVDDEGNVYAFLQMENGSCTGVGVSDTPDEYDAGYVLRGDYDAWEEFVRNDDDIIATVMRGDLQPRGDMTFLLENTDAFVEMGATVNDVETEYLFSEERRTPPEEMRRSQRALRTE</sequence>
<comment type="caution">
    <text evidence="2">The sequence shown here is derived from an EMBL/GenBank/DDBJ whole genome shotgun (WGS) entry which is preliminary data.</text>
</comment>
<dbReference type="InterPro" id="IPR036527">
    <property type="entry name" value="SCP2_sterol-bd_dom_sf"/>
</dbReference>
<dbReference type="RefSeq" id="WP_266085470.1">
    <property type="nucleotide sequence ID" value="NZ_RKLV01000001.1"/>
</dbReference>
<evidence type="ECO:0000313" key="2">
    <source>
        <dbReference type="EMBL" id="MCX2817927.1"/>
    </source>
</evidence>
<feature type="region of interest" description="Disordered" evidence="1">
    <location>
        <begin position="251"/>
        <end position="270"/>
    </location>
</feature>
<protein>
    <recommendedName>
        <fullName evidence="4">Sterol carrier protein</fullName>
    </recommendedName>
</protein>
<accession>A0A9Q4GFT9</accession>
<dbReference type="EMBL" id="RKLV01000001">
    <property type="protein sequence ID" value="MCX2817927.1"/>
    <property type="molecule type" value="Genomic_DNA"/>
</dbReference>
<dbReference type="Gene3D" id="3.30.1050.10">
    <property type="entry name" value="SCP2 sterol-binding domain"/>
    <property type="match status" value="2"/>
</dbReference>
<evidence type="ECO:0008006" key="4">
    <source>
        <dbReference type="Google" id="ProtNLM"/>
    </source>
</evidence>
<dbReference type="AlphaFoldDB" id="A0A9Q4GFT9"/>
<organism evidence="2 3">
    <name type="scientific">Halorutilus salinus</name>
    <dbReference type="NCBI Taxonomy" id="2487751"/>
    <lineage>
        <taxon>Archaea</taxon>
        <taxon>Methanobacteriati</taxon>
        <taxon>Methanobacteriota</taxon>
        <taxon>Stenosarchaea group</taxon>
        <taxon>Halobacteria</taxon>
        <taxon>Halorutilales</taxon>
        <taxon>Halorutilaceae</taxon>
        <taxon>Halorutilus</taxon>
    </lineage>
</organism>
<proteinExistence type="predicted"/>
<evidence type="ECO:0000256" key="1">
    <source>
        <dbReference type="SAM" id="MobiDB-lite"/>
    </source>
</evidence>
<gene>
    <name evidence="2" type="ORF">EGH25_00950</name>
</gene>
<dbReference type="SUPFAM" id="SSF55718">
    <property type="entry name" value="SCP-like"/>
    <property type="match status" value="1"/>
</dbReference>
<dbReference type="Proteomes" id="UP001149411">
    <property type="component" value="Unassembled WGS sequence"/>
</dbReference>